<evidence type="ECO:0000313" key="2">
    <source>
        <dbReference type="Proteomes" id="UP000287166"/>
    </source>
</evidence>
<gene>
    <name evidence="1" type="ORF">SCP_0201000</name>
</gene>
<dbReference type="Proteomes" id="UP000287166">
    <property type="component" value="Unassembled WGS sequence"/>
</dbReference>
<name>A0A401G9U5_9APHY</name>
<dbReference type="RefSeq" id="XP_027609816.1">
    <property type="nucleotide sequence ID" value="XM_027754015.1"/>
</dbReference>
<reference evidence="1 2" key="1">
    <citation type="journal article" date="2018" name="Sci. Rep.">
        <title>Genome sequence of the cauliflower mushroom Sparassis crispa (Hanabiratake) and its association with beneficial usage.</title>
        <authorList>
            <person name="Kiyama R."/>
            <person name="Furutani Y."/>
            <person name="Kawaguchi K."/>
            <person name="Nakanishi T."/>
        </authorList>
    </citation>
    <scope>NUCLEOTIDE SEQUENCE [LARGE SCALE GENOMIC DNA]</scope>
</reference>
<dbReference type="EMBL" id="BFAD01000002">
    <property type="protein sequence ID" value="GBE78903.1"/>
    <property type="molecule type" value="Genomic_DNA"/>
</dbReference>
<organism evidence="1 2">
    <name type="scientific">Sparassis crispa</name>
    <dbReference type="NCBI Taxonomy" id="139825"/>
    <lineage>
        <taxon>Eukaryota</taxon>
        <taxon>Fungi</taxon>
        <taxon>Dikarya</taxon>
        <taxon>Basidiomycota</taxon>
        <taxon>Agaricomycotina</taxon>
        <taxon>Agaricomycetes</taxon>
        <taxon>Polyporales</taxon>
        <taxon>Sparassidaceae</taxon>
        <taxon>Sparassis</taxon>
    </lineage>
</organism>
<accession>A0A401G9U5</accession>
<dbReference type="AlphaFoldDB" id="A0A401G9U5"/>
<dbReference type="InParanoid" id="A0A401G9U5"/>
<protein>
    <submittedName>
        <fullName evidence="1">Uncharacterized protein</fullName>
    </submittedName>
</protein>
<dbReference type="GeneID" id="38775820"/>
<keyword evidence="2" id="KW-1185">Reference proteome</keyword>
<comment type="caution">
    <text evidence="1">The sequence shown here is derived from an EMBL/GenBank/DDBJ whole genome shotgun (WGS) entry which is preliminary data.</text>
</comment>
<proteinExistence type="predicted"/>
<evidence type="ECO:0000313" key="1">
    <source>
        <dbReference type="EMBL" id="GBE78903.1"/>
    </source>
</evidence>
<sequence length="66" mass="7228">MSCTKPGNNIVKRAALCFAGQFHFTVQLRTGGPPGCQSSSSGSFGELCRGRVSTHLLQIRWDFNIR</sequence>